<dbReference type="PROSITE" id="PS51123">
    <property type="entry name" value="OMPA_2"/>
    <property type="match status" value="1"/>
</dbReference>
<dbReference type="Pfam" id="PF07676">
    <property type="entry name" value="PD40"/>
    <property type="match status" value="1"/>
</dbReference>
<comment type="subcellular location">
    <subcellularLocation>
        <location evidence="1">Cell outer membrane</location>
    </subcellularLocation>
</comment>
<evidence type="ECO:0000313" key="7">
    <source>
        <dbReference type="EMBL" id="ACU62703.1"/>
    </source>
</evidence>
<dbReference type="RefSeq" id="WP_012792871.1">
    <property type="nucleotide sequence ID" value="NC_013132.1"/>
</dbReference>
<dbReference type="Proteomes" id="UP000002215">
    <property type="component" value="Chromosome"/>
</dbReference>
<evidence type="ECO:0000313" key="8">
    <source>
        <dbReference type="Proteomes" id="UP000002215"/>
    </source>
</evidence>
<reference evidence="8" key="1">
    <citation type="submission" date="2009-08" db="EMBL/GenBank/DDBJ databases">
        <title>The complete genome of Chitinophaga pinensis DSM 2588.</title>
        <authorList>
            <consortium name="US DOE Joint Genome Institute (JGI-PGF)"/>
            <person name="Lucas S."/>
            <person name="Copeland A."/>
            <person name="Lapidus A."/>
            <person name="Glavina del Rio T."/>
            <person name="Dalin E."/>
            <person name="Tice H."/>
            <person name="Bruce D."/>
            <person name="Goodwin L."/>
            <person name="Pitluck S."/>
            <person name="Kyrpides N."/>
            <person name="Mavromatis K."/>
            <person name="Ivanova N."/>
            <person name="Mikhailova N."/>
            <person name="Sims D."/>
            <person name="Meinche L."/>
            <person name="Brettin T."/>
            <person name="Detter J.C."/>
            <person name="Han C."/>
            <person name="Larimer F."/>
            <person name="Land M."/>
            <person name="Hauser L."/>
            <person name="Markowitz V."/>
            <person name="Cheng J.-F."/>
            <person name="Hugenholtz P."/>
            <person name="Woyke T."/>
            <person name="Wu D."/>
            <person name="Spring S."/>
            <person name="Klenk H.-P."/>
            <person name="Eisen J.A."/>
        </authorList>
    </citation>
    <scope>NUCLEOTIDE SEQUENCE [LARGE SCALE GENOMIC DNA]</scope>
    <source>
        <strain evidence="8">ATCC 43595 / DSM 2588 / LMG 13176 / NBRC 15968 / NCIMB 11800 / UQM 2034</strain>
    </source>
</reference>
<dbReference type="SUPFAM" id="SSF48452">
    <property type="entry name" value="TPR-like"/>
    <property type="match status" value="1"/>
</dbReference>
<dbReference type="SUPFAM" id="SSF82171">
    <property type="entry name" value="DPP6 N-terminal domain-like"/>
    <property type="match status" value="1"/>
</dbReference>
<evidence type="ECO:0000256" key="4">
    <source>
        <dbReference type="PROSITE-ProRule" id="PRU00473"/>
    </source>
</evidence>
<feature type="signal peptide" evidence="5">
    <location>
        <begin position="1"/>
        <end position="21"/>
    </location>
</feature>
<dbReference type="Gene3D" id="3.30.1330.60">
    <property type="entry name" value="OmpA-like domain"/>
    <property type="match status" value="1"/>
</dbReference>
<name>A0A979GUD5_CHIPD</name>
<dbReference type="GO" id="GO:0009279">
    <property type="term" value="C:cell outer membrane"/>
    <property type="evidence" value="ECO:0007669"/>
    <property type="project" value="UniProtKB-SubCell"/>
</dbReference>
<dbReference type="SUPFAM" id="SSF103088">
    <property type="entry name" value="OmpA-like"/>
    <property type="match status" value="1"/>
</dbReference>
<gene>
    <name evidence="7" type="ordered locus">Cpin_5272</name>
</gene>
<evidence type="ECO:0000256" key="5">
    <source>
        <dbReference type="SAM" id="SignalP"/>
    </source>
</evidence>
<dbReference type="InterPro" id="IPR050330">
    <property type="entry name" value="Bact_OuterMem_StrucFunc"/>
</dbReference>
<evidence type="ECO:0000256" key="1">
    <source>
        <dbReference type="ARBA" id="ARBA00004442"/>
    </source>
</evidence>
<dbReference type="Pfam" id="PF00691">
    <property type="entry name" value="OmpA"/>
    <property type="match status" value="1"/>
</dbReference>
<dbReference type="PANTHER" id="PTHR30329:SF21">
    <property type="entry name" value="LIPOPROTEIN YIAD-RELATED"/>
    <property type="match status" value="1"/>
</dbReference>
<dbReference type="InterPro" id="IPR011990">
    <property type="entry name" value="TPR-like_helical_dom_sf"/>
</dbReference>
<dbReference type="InterPro" id="IPR011659">
    <property type="entry name" value="WD40"/>
</dbReference>
<dbReference type="PANTHER" id="PTHR30329">
    <property type="entry name" value="STATOR ELEMENT OF FLAGELLAR MOTOR COMPLEX"/>
    <property type="match status" value="1"/>
</dbReference>
<dbReference type="InterPro" id="IPR036737">
    <property type="entry name" value="OmpA-like_sf"/>
</dbReference>
<dbReference type="EMBL" id="CP001699">
    <property type="protein sequence ID" value="ACU62703.1"/>
    <property type="molecule type" value="Genomic_DNA"/>
</dbReference>
<dbReference type="PRINTS" id="PR01021">
    <property type="entry name" value="OMPADOMAIN"/>
</dbReference>
<dbReference type="AlphaFoldDB" id="A0A979GUD5"/>
<keyword evidence="5" id="KW-0732">Signal</keyword>
<feature type="domain" description="OmpA-like" evidence="6">
    <location>
        <begin position="492"/>
        <end position="613"/>
    </location>
</feature>
<evidence type="ECO:0000256" key="3">
    <source>
        <dbReference type="ARBA" id="ARBA00023237"/>
    </source>
</evidence>
<organism evidence="7 8">
    <name type="scientific">Chitinophaga pinensis (strain ATCC 43595 / DSM 2588 / LMG 13176 / NBRC 15968 / NCIMB 11800 / UQM 2034)</name>
    <dbReference type="NCBI Taxonomy" id="485918"/>
    <lineage>
        <taxon>Bacteria</taxon>
        <taxon>Pseudomonadati</taxon>
        <taxon>Bacteroidota</taxon>
        <taxon>Chitinophagia</taxon>
        <taxon>Chitinophagales</taxon>
        <taxon>Chitinophagaceae</taxon>
        <taxon>Chitinophaga</taxon>
    </lineage>
</organism>
<sequence length="613" mass="67255">MKTIHYAIGLCFLLTAVSAKAQYIIKAADKAYDNYKYAEATDLYEKAYNKKASLHAAERLADCYRFNNNYPEAERWYAVATGMSGSKAENTYYYARALQNNSKYPEARVQYEKYAAAAGTTVTPELQRTWIASCDSAISWMQTPDRLKIDNYKVLNSGKSDWNAVPYMGGVVFTSDRSAAGAHQPKKHHFFLRFDTRVKPDPLTSSWTGNDYLHLFQKPAIGDSISLFPLHTGTGYHVGSASFTRDGKEMFFTLTRIPGRGDRAKGKATTVNVEIYSSRQDASGKWSAPVAFSHNNVNTYSVGDPFITPDGMALYFASNMPGGAGGTDLYMCYRTATGEWGPALNLKAINTAGNERSPAIVRGDILYFSSDGRIGMGGLDVYRVKLDKYEDGQLTGKVRNMRYPLNSPQDDFAFGLTDDGLAYLSSNRNGGSGSDDIYAVVSMPEEEIPAHIPDRPIKDDTLRKVSGDVIDTVAAPVVAIQTPDPAPVATPSADPDKSGLLDIYFDFNKAAINPAAAQVLDGLVKTIQENPDKSVELSAHTDSRGNDAFNLALSQKRATSVMNYLISKGVAKSRISAKGYGETKLLNRCGNGVNCSEDEHKLNRRTEFKLVKK</sequence>
<keyword evidence="2 4" id="KW-0472">Membrane</keyword>
<evidence type="ECO:0000259" key="6">
    <source>
        <dbReference type="PROSITE" id="PS51123"/>
    </source>
</evidence>
<proteinExistence type="predicted"/>
<evidence type="ECO:0000256" key="2">
    <source>
        <dbReference type="ARBA" id="ARBA00023136"/>
    </source>
</evidence>
<reference evidence="7 8" key="2">
    <citation type="journal article" date="2010" name="Stand. Genomic Sci.">
        <title>Complete genome sequence of Chitinophaga pinensis type strain (UQM 2034).</title>
        <authorList>
            <person name="Glavina Del Rio T."/>
            <person name="Abt B."/>
            <person name="Spring S."/>
            <person name="Lapidus A."/>
            <person name="Nolan M."/>
            <person name="Tice H."/>
            <person name="Copeland A."/>
            <person name="Cheng J.F."/>
            <person name="Chen F."/>
            <person name="Bruce D."/>
            <person name="Goodwin L."/>
            <person name="Pitluck S."/>
            <person name="Ivanova N."/>
            <person name="Mavromatis K."/>
            <person name="Mikhailova N."/>
            <person name="Pati A."/>
            <person name="Chen A."/>
            <person name="Palaniappan K."/>
            <person name="Land M."/>
            <person name="Hauser L."/>
            <person name="Chang Y.J."/>
            <person name="Jeffries C.D."/>
            <person name="Chain P."/>
            <person name="Saunders E."/>
            <person name="Detter J.C."/>
            <person name="Brettin T."/>
            <person name="Rohde M."/>
            <person name="Goker M."/>
            <person name="Bristow J."/>
            <person name="Eisen J.A."/>
            <person name="Markowitz V."/>
            <person name="Hugenholtz P."/>
            <person name="Kyrpides N.C."/>
            <person name="Klenk H.P."/>
            <person name="Lucas S."/>
        </authorList>
    </citation>
    <scope>NUCLEOTIDE SEQUENCE [LARGE SCALE GENOMIC DNA]</scope>
    <source>
        <strain evidence="8">ATCC 43595 / DSM 2588 / LMG 13176 / NBRC 15968 / NCIMB 11800 / UQM 2034</strain>
    </source>
</reference>
<dbReference type="InterPro" id="IPR006665">
    <property type="entry name" value="OmpA-like"/>
</dbReference>
<dbReference type="CDD" id="cd07185">
    <property type="entry name" value="OmpA_C-like"/>
    <property type="match status" value="1"/>
</dbReference>
<dbReference type="KEGG" id="cpi:Cpin_5272"/>
<accession>A0A979GUD5</accession>
<protein>
    <submittedName>
        <fullName evidence="7">OmpA/MotB domain protein</fullName>
    </submittedName>
</protein>
<dbReference type="InterPro" id="IPR006664">
    <property type="entry name" value="OMP_bac"/>
</dbReference>
<feature type="chain" id="PRO_5036756528" evidence="5">
    <location>
        <begin position="22"/>
        <end position="613"/>
    </location>
</feature>
<keyword evidence="3" id="KW-0998">Cell outer membrane</keyword>
<dbReference type="Gene3D" id="1.25.40.10">
    <property type="entry name" value="Tetratricopeptide repeat domain"/>
    <property type="match status" value="1"/>
</dbReference>